<dbReference type="InterPro" id="IPR047650">
    <property type="entry name" value="Transpos_IS110"/>
</dbReference>
<evidence type="ECO:0000313" key="4">
    <source>
        <dbReference type="Proteomes" id="UP000017984"/>
    </source>
</evidence>
<evidence type="ECO:0000313" key="3">
    <source>
        <dbReference type="EMBL" id="EST27364.1"/>
    </source>
</evidence>
<sequence>MDVLVERVAGLDVSKGDVKACVRGPISQGSRRYRDEVRTFSTMTRSLLLLSDWLAEQDVQLVVMEATADYWKPVFYLLEERFEVWLVNARDIKRVPGRKTDVSDARWIAQVAQHGLVSPSFVPPPRIRRLRDLTRQRTSLVRERSRALNRLEKVLEDAGIKTSLVLTKTLSMSSRAMIEALIAGERDPVVLADLAVGKARSKITDLREALTGRFEDHHAFLTSQALAHIDSVDAQIAAFDQRIDAETAPLRRQHDLLVTIPGVSTRLAQVMIAETGADMTRFSTAAALASWSGVAPGNNQSAGRSYSGATTHGNIWLKGALGDAAAAAARTKGTYLNAHYRRLIRRMGKKRALVAVMHKIVIATWHMLTNDTDYQDLGPSHWQQHPHQVKRRQQRLIAELSALGVDTSGLAPA</sequence>
<proteinExistence type="predicted"/>
<dbReference type="AlphaFoldDB" id="V6KEF2"/>
<dbReference type="GO" id="GO:0003677">
    <property type="term" value="F:DNA binding"/>
    <property type="evidence" value="ECO:0007669"/>
    <property type="project" value="InterPro"/>
</dbReference>
<dbReference type="InterPro" id="IPR002525">
    <property type="entry name" value="Transp_IS110-like_N"/>
</dbReference>
<dbReference type="GO" id="GO:0006313">
    <property type="term" value="P:DNA transposition"/>
    <property type="evidence" value="ECO:0007669"/>
    <property type="project" value="InterPro"/>
</dbReference>
<dbReference type="Pfam" id="PF01548">
    <property type="entry name" value="DEDD_Tnp_IS110"/>
    <property type="match status" value="1"/>
</dbReference>
<name>V6KEF2_STRRC</name>
<dbReference type="Pfam" id="PF02371">
    <property type="entry name" value="Transposase_20"/>
    <property type="match status" value="1"/>
</dbReference>
<comment type="caution">
    <text evidence="3">The sequence shown here is derived from an EMBL/GenBank/DDBJ whole genome shotgun (WGS) entry which is preliminary data.</text>
</comment>
<feature type="domain" description="Transposase IS110-like N-terminal" evidence="1">
    <location>
        <begin position="9"/>
        <end position="157"/>
    </location>
</feature>
<dbReference type="InterPro" id="IPR003346">
    <property type="entry name" value="Transposase_20"/>
</dbReference>
<evidence type="ECO:0000259" key="1">
    <source>
        <dbReference type="Pfam" id="PF01548"/>
    </source>
</evidence>
<dbReference type="STRING" id="1352936.M878_25540"/>
<reference evidence="3 4" key="1">
    <citation type="journal article" date="2014" name="Genome Announc.">
        <title>Draft Genome Sequence of Streptomyces roseochromogenes subsp. oscitans DS 12.976, Producer of the Aminocoumarin Antibiotic Clorobiocin.</title>
        <authorList>
            <person name="Ruckert C."/>
            <person name="Kalinowski J."/>
            <person name="Heide L."/>
            <person name="Apel A.K."/>
        </authorList>
    </citation>
    <scope>NUCLEOTIDE SEQUENCE [LARGE SCALE GENOMIC DNA]</scope>
    <source>
        <strain evidence="3 4">DS 12.976</strain>
    </source>
</reference>
<dbReference type="PANTHER" id="PTHR33055:SF15">
    <property type="entry name" value="TRANSPOSASE-RELATED"/>
    <property type="match status" value="1"/>
</dbReference>
<keyword evidence="4" id="KW-1185">Reference proteome</keyword>
<dbReference type="OrthoDB" id="9815354at2"/>
<organism evidence="3 4">
    <name type="scientific">Streptomyces roseochromogenus subsp. oscitans DS 12.976</name>
    <dbReference type="NCBI Taxonomy" id="1352936"/>
    <lineage>
        <taxon>Bacteria</taxon>
        <taxon>Bacillati</taxon>
        <taxon>Actinomycetota</taxon>
        <taxon>Actinomycetes</taxon>
        <taxon>Kitasatosporales</taxon>
        <taxon>Streptomycetaceae</taxon>
        <taxon>Streptomyces</taxon>
    </lineage>
</organism>
<dbReference type="PATRIC" id="fig|1352936.5.peg.5327"/>
<dbReference type="EMBL" id="AWQX01000214">
    <property type="protein sequence ID" value="EST27364.1"/>
    <property type="molecule type" value="Genomic_DNA"/>
</dbReference>
<dbReference type="Proteomes" id="UP000017984">
    <property type="component" value="Chromosome"/>
</dbReference>
<dbReference type="PANTHER" id="PTHR33055">
    <property type="entry name" value="TRANSPOSASE FOR INSERTION SEQUENCE ELEMENT IS1111A"/>
    <property type="match status" value="1"/>
</dbReference>
<dbReference type="HOGENOM" id="CLU_036902_11_0_11"/>
<feature type="domain" description="Transposase IS116/IS110/IS902 C-terminal" evidence="2">
    <location>
        <begin position="255"/>
        <end position="340"/>
    </location>
</feature>
<accession>V6KEF2</accession>
<dbReference type="NCBIfam" id="NF033542">
    <property type="entry name" value="transpos_IS110"/>
    <property type="match status" value="1"/>
</dbReference>
<protein>
    <submittedName>
        <fullName evidence="3">Uncharacterized protein</fullName>
    </submittedName>
</protein>
<dbReference type="GO" id="GO:0004803">
    <property type="term" value="F:transposase activity"/>
    <property type="evidence" value="ECO:0007669"/>
    <property type="project" value="InterPro"/>
</dbReference>
<gene>
    <name evidence="3" type="ORF">M878_25540</name>
</gene>
<dbReference type="RefSeq" id="WP_023549669.1">
    <property type="nucleotide sequence ID" value="NZ_CM002285.1"/>
</dbReference>
<evidence type="ECO:0000259" key="2">
    <source>
        <dbReference type="Pfam" id="PF02371"/>
    </source>
</evidence>